<dbReference type="PATRIC" id="fig|1235279.3.peg.1676"/>
<keyword evidence="2" id="KW-1185">Reference proteome</keyword>
<dbReference type="AlphaFoldDB" id="M7NCV7"/>
<dbReference type="OrthoDB" id="2648027at2"/>
<name>M7NCV7_9BACL</name>
<protein>
    <submittedName>
        <fullName evidence="1">Uncharacterized protein</fullName>
    </submittedName>
</protein>
<dbReference type="STRING" id="1235279.C772_01679"/>
<evidence type="ECO:0000313" key="1">
    <source>
        <dbReference type="EMBL" id="EMR06408.1"/>
    </source>
</evidence>
<dbReference type="RefSeq" id="WP_008299042.1">
    <property type="nucleotide sequence ID" value="NZ_AOFT01000007.1"/>
</dbReference>
<accession>M7NCV7</accession>
<dbReference type="eggNOG" id="ENOG50332XW">
    <property type="taxonomic scope" value="Bacteria"/>
</dbReference>
<evidence type="ECO:0000313" key="2">
    <source>
        <dbReference type="Proteomes" id="UP000011919"/>
    </source>
</evidence>
<organism evidence="1 2">
    <name type="scientific">Bhargavaea cecembensis DSE10</name>
    <dbReference type="NCBI Taxonomy" id="1235279"/>
    <lineage>
        <taxon>Bacteria</taxon>
        <taxon>Bacillati</taxon>
        <taxon>Bacillota</taxon>
        <taxon>Bacilli</taxon>
        <taxon>Bacillales</taxon>
        <taxon>Caryophanaceae</taxon>
        <taxon>Bhargavaea</taxon>
    </lineage>
</organism>
<sequence length="150" mass="16979">MTKVKLSLMEAYMVESLRSKGMSNEEIITLVEQENAGRLKELEPRFDYSELVKAAREDLATFRSALFDGYEVKFVTFNGLKNLLRMRFGKEEERDYSLMETGIWGLRLSPQDLQQLNKMLSSNWLVTSDGSGAVKVELNMPAEVTPSTGG</sequence>
<dbReference type="EMBL" id="AOFT01000007">
    <property type="protein sequence ID" value="EMR06408.1"/>
    <property type="molecule type" value="Genomic_DNA"/>
</dbReference>
<proteinExistence type="predicted"/>
<gene>
    <name evidence="1" type="ORF">C772_01679</name>
</gene>
<comment type="caution">
    <text evidence="1">The sequence shown here is derived from an EMBL/GenBank/DDBJ whole genome shotgun (WGS) entry which is preliminary data.</text>
</comment>
<reference evidence="1 2" key="1">
    <citation type="journal article" date="2013" name="Genome Announc.">
        <title>Draft Genome Sequence of Bhargavaea cecembensis Strain DSE10T, Isolated from a Deep-Sea Sediment Sample Collected at a Depth of 5,904 m from the Chagos-Laccadive Ridge System in the Indian Ocean.</title>
        <authorList>
            <person name="Shivaji S."/>
            <person name="Ara S."/>
            <person name="Begum Z."/>
            <person name="Ruth M."/>
            <person name="Singh A."/>
            <person name="Kumar Pinnaka A."/>
        </authorList>
    </citation>
    <scope>NUCLEOTIDE SEQUENCE [LARGE SCALE GENOMIC DNA]</scope>
    <source>
        <strain evidence="1 2">DSE10</strain>
    </source>
</reference>
<dbReference type="Proteomes" id="UP000011919">
    <property type="component" value="Unassembled WGS sequence"/>
</dbReference>